<reference evidence="1" key="1">
    <citation type="journal article" date="2020" name="Stud. Mycol.">
        <title>101 Dothideomycetes genomes: a test case for predicting lifestyles and emergence of pathogens.</title>
        <authorList>
            <person name="Haridas S."/>
            <person name="Albert R."/>
            <person name="Binder M."/>
            <person name="Bloem J."/>
            <person name="Labutti K."/>
            <person name="Salamov A."/>
            <person name="Andreopoulos B."/>
            <person name="Baker S."/>
            <person name="Barry K."/>
            <person name="Bills G."/>
            <person name="Bluhm B."/>
            <person name="Cannon C."/>
            <person name="Castanera R."/>
            <person name="Culley D."/>
            <person name="Daum C."/>
            <person name="Ezra D."/>
            <person name="Gonzalez J."/>
            <person name="Henrissat B."/>
            <person name="Kuo A."/>
            <person name="Liang C."/>
            <person name="Lipzen A."/>
            <person name="Lutzoni F."/>
            <person name="Magnuson J."/>
            <person name="Mondo S."/>
            <person name="Nolan M."/>
            <person name="Ohm R."/>
            <person name="Pangilinan J."/>
            <person name="Park H.-J."/>
            <person name="Ramirez L."/>
            <person name="Alfaro M."/>
            <person name="Sun H."/>
            <person name="Tritt A."/>
            <person name="Yoshinaga Y."/>
            <person name="Zwiers L.-H."/>
            <person name="Turgeon B."/>
            <person name="Goodwin S."/>
            <person name="Spatafora J."/>
            <person name="Crous P."/>
            <person name="Grigoriev I."/>
        </authorList>
    </citation>
    <scope>NUCLEOTIDE SEQUENCE</scope>
    <source>
        <strain evidence="1">CBS 525.71</strain>
    </source>
</reference>
<gene>
    <name evidence="1" type="ORF">BU25DRAFT_458963</name>
</gene>
<keyword evidence="2" id="KW-1185">Reference proteome</keyword>
<organism evidence="1 2">
    <name type="scientific">Macroventuria anomochaeta</name>
    <dbReference type="NCBI Taxonomy" id="301207"/>
    <lineage>
        <taxon>Eukaryota</taxon>
        <taxon>Fungi</taxon>
        <taxon>Dikarya</taxon>
        <taxon>Ascomycota</taxon>
        <taxon>Pezizomycotina</taxon>
        <taxon>Dothideomycetes</taxon>
        <taxon>Pleosporomycetidae</taxon>
        <taxon>Pleosporales</taxon>
        <taxon>Pleosporineae</taxon>
        <taxon>Didymellaceae</taxon>
        <taxon>Macroventuria</taxon>
    </lineage>
</organism>
<evidence type="ECO:0000313" key="1">
    <source>
        <dbReference type="EMBL" id="KAF2627166.1"/>
    </source>
</evidence>
<protein>
    <submittedName>
        <fullName evidence="1">Uncharacterized protein</fullName>
    </submittedName>
</protein>
<dbReference type="EMBL" id="MU006718">
    <property type="protein sequence ID" value="KAF2627166.1"/>
    <property type="molecule type" value="Genomic_DNA"/>
</dbReference>
<dbReference type="Proteomes" id="UP000799754">
    <property type="component" value="Unassembled WGS sequence"/>
</dbReference>
<proteinExistence type="predicted"/>
<comment type="caution">
    <text evidence="1">The sequence shown here is derived from an EMBL/GenBank/DDBJ whole genome shotgun (WGS) entry which is preliminary data.</text>
</comment>
<accession>A0ACB6RZ59</accession>
<sequence length="373" mass="40369">MGRHGRLTHERLVTSLERLHGAVGVQFPDSKDFERAQNLQRVIKNALTAARAGMSGASAATPVQLKREVEARIVEIHERHNEIDEQEEHANKDTANSALHSSAANINHPSLNPSMWNNAAPRRTPCTPDSGKENTTPPAAPSQHPATRKSSAVKKTTITKRVPSSKPSTIAGIKKRPSRTTRTKPAAQLPITTPLLATDEEDRRAAAAALLGLAEHSPDSSFIARSSSSDITPSTGGKRARCVYEDDVIFNDTNHSQEFASSSPVQKRRVLGPGVYAPVPRLSEGVGVKQGFAMGVDYALQQLSNNEKFRGEELRAWVGKELGLQDSPQLYRHSDMDHNGDGRMMAVQYASRGTVDVGLGNGGGGRKGFWDVV</sequence>
<name>A0ACB6RZ59_9PLEO</name>
<evidence type="ECO:0000313" key="2">
    <source>
        <dbReference type="Proteomes" id="UP000799754"/>
    </source>
</evidence>